<keyword evidence="1" id="KW-0812">Transmembrane</keyword>
<name>A0ABS4IGR6_9BACI</name>
<feature type="transmembrane region" description="Helical" evidence="1">
    <location>
        <begin position="12"/>
        <end position="34"/>
    </location>
</feature>
<evidence type="ECO:0000313" key="3">
    <source>
        <dbReference type="Proteomes" id="UP001519345"/>
    </source>
</evidence>
<dbReference type="PIRSF" id="PIRSF021383">
    <property type="entry name" value="YunB"/>
    <property type="match status" value="1"/>
</dbReference>
<reference evidence="2 3" key="1">
    <citation type="submission" date="2021-03" db="EMBL/GenBank/DDBJ databases">
        <title>Genomic Encyclopedia of Type Strains, Phase IV (KMG-IV): sequencing the most valuable type-strain genomes for metagenomic binning, comparative biology and taxonomic classification.</title>
        <authorList>
            <person name="Goeker M."/>
        </authorList>
    </citation>
    <scope>NUCLEOTIDE SEQUENCE [LARGE SCALE GENOMIC DNA]</scope>
    <source>
        <strain evidence="2 3">DSM 25609</strain>
    </source>
</reference>
<dbReference type="Proteomes" id="UP001519345">
    <property type="component" value="Unassembled WGS sequence"/>
</dbReference>
<keyword evidence="1" id="KW-0472">Membrane</keyword>
<dbReference type="Pfam" id="PF09560">
    <property type="entry name" value="Spore_YunB"/>
    <property type="match status" value="1"/>
</dbReference>
<comment type="caution">
    <text evidence="2">The sequence shown here is derived from an EMBL/GenBank/DDBJ whole genome shotgun (WGS) entry which is preliminary data.</text>
</comment>
<sequence>MGFRKNRMPSRVKNMLVITMILFVIFVLLSIWIINDGITPTLMEIAELRTEEFATRAINSAVRFAEEYDFEEVTEMTRDNEGNITTYGWSSNIVSEINRVSTDRVEEFFYKMNRGEPLSFDTPLEEPIDAEGDASYVEQDPTLIEVPIGQATGNAILANLGPTIPVNLELVGAVRTDVVHEIEPFGINGALLILYLIVEADVQIVIPFTTEVAEVTTKIYIDSGTVMGEVPDFFGGGNNDPSISVPREDFQD</sequence>
<dbReference type="EMBL" id="JAGGKX010000006">
    <property type="protein sequence ID" value="MBP1969516.1"/>
    <property type="molecule type" value="Genomic_DNA"/>
</dbReference>
<keyword evidence="1" id="KW-1133">Transmembrane helix</keyword>
<evidence type="ECO:0000256" key="1">
    <source>
        <dbReference type="SAM" id="Phobius"/>
    </source>
</evidence>
<proteinExistence type="predicted"/>
<protein>
    <submittedName>
        <fullName evidence="2">Sporulation protein YunB</fullName>
    </submittedName>
</protein>
<gene>
    <name evidence="2" type="ORF">J2Z83_001620</name>
</gene>
<organism evidence="2 3">
    <name type="scientific">Virgibacillus natechei</name>
    <dbReference type="NCBI Taxonomy" id="1216297"/>
    <lineage>
        <taxon>Bacteria</taxon>
        <taxon>Bacillati</taxon>
        <taxon>Bacillota</taxon>
        <taxon>Bacilli</taxon>
        <taxon>Bacillales</taxon>
        <taxon>Bacillaceae</taxon>
        <taxon>Virgibacillus</taxon>
    </lineage>
</organism>
<accession>A0ABS4IGR6</accession>
<dbReference type="InterPro" id="IPR014197">
    <property type="entry name" value="Sporulation_prot_YunB"/>
</dbReference>
<keyword evidence="3" id="KW-1185">Reference proteome</keyword>
<dbReference type="NCBIfam" id="TIGR02832">
    <property type="entry name" value="spo_yunB"/>
    <property type="match status" value="1"/>
</dbReference>
<evidence type="ECO:0000313" key="2">
    <source>
        <dbReference type="EMBL" id="MBP1969516.1"/>
    </source>
</evidence>